<evidence type="ECO:0000313" key="2">
    <source>
        <dbReference type="Proteomes" id="UP001050975"/>
    </source>
</evidence>
<dbReference type="Gene3D" id="1.25.40.10">
    <property type="entry name" value="Tetratricopeptide repeat domain"/>
    <property type="match status" value="1"/>
</dbReference>
<name>A0AAV3X872_9CYAN</name>
<dbReference type="InterPro" id="IPR011990">
    <property type="entry name" value="TPR-like_helical_dom_sf"/>
</dbReference>
<reference evidence="1" key="1">
    <citation type="submission" date="2019-10" db="EMBL/GenBank/DDBJ databases">
        <title>Draft genome sequece of Microseira wollei NIES-4236.</title>
        <authorList>
            <person name="Yamaguchi H."/>
            <person name="Suzuki S."/>
            <person name="Kawachi M."/>
        </authorList>
    </citation>
    <scope>NUCLEOTIDE SEQUENCE</scope>
    <source>
        <strain evidence="1">NIES-4236</strain>
    </source>
</reference>
<dbReference type="RefSeq" id="WP_264196381.1">
    <property type="nucleotide sequence ID" value="NZ_BLAY01000018.1"/>
</dbReference>
<evidence type="ECO:0000313" key="1">
    <source>
        <dbReference type="EMBL" id="GET36836.1"/>
    </source>
</evidence>
<keyword evidence="2" id="KW-1185">Reference proteome</keyword>
<gene>
    <name evidence="1" type="ORF">MiSe_15880</name>
</gene>
<sequence>MQRDEAAIAAYEKVTSIQPDFYQAWYNQGIILTKMHEDNQAIYA</sequence>
<comment type="caution">
    <text evidence="1">The sequence shown here is derived from an EMBL/GenBank/DDBJ whole genome shotgun (WGS) entry which is preliminary data.</text>
</comment>
<accession>A0AAV3X872</accession>
<dbReference type="Proteomes" id="UP001050975">
    <property type="component" value="Unassembled WGS sequence"/>
</dbReference>
<dbReference type="AlphaFoldDB" id="A0AAV3X872"/>
<dbReference type="EMBL" id="BLAY01000018">
    <property type="protein sequence ID" value="GET36836.1"/>
    <property type="molecule type" value="Genomic_DNA"/>
</dbReference>
<proteinExistence type="predicted"/>
<organism evidence="1 2">
    <name type="scientific">Microseira wollei NIES-4236</name>
    <dbReference type="NCBI Taxonomy" id="2530354"/>
    <lineage>
        <taxon>Bacteria</taxon>
        <taxon>Bacillati</taxon>
        <taxon>Cyanobacteriota</taxon>
        <taxon>Cyanophyceae</taxon>
        <taxon>Oscillatoriophycideae</taxon>
        <taxon>Aerosakkonematales</taxon>
        <taxon>Aerosakkonemataceae</taxon>
        <taxon>Microseira</taxon>
    </lineage>
</organism>
<dbReference type="SUPFAM" id="SSF48452">
    <property type="entry name" value="TPR-like"/>
    <property type="match status" value="1"/>
</dbReference>
<protein>
    <submittedName>
        <fullName evidence="1">Tetratricopeptide TPR_2</fullName>
    </submittedName>
</protein>